<dbReference type="Gene3D" id="1.20.5.1930">
    <property type="match status" value="1"/>
</dbReference>
<keyword evidence="5" id="KW-0547">Nucleotide-binding</keyword>
<dbReference type="Pfam" id="PF02518">
    <property type="entry name" value="HATPase_c"/>
    <property type="match status" value="1"/>
</dbReference>
<comment type="caution">
    <text evidence="11">The sequence shown here is derived from an EMBL/GenBank/DDBJ whole genome shotgun (WGS) entry which is preliminary data.</text>
</comment>
<dbReference type="GO" id="GO:0000155">
    <property type="term" value="F:phosphorelay sensor kinase activity"/>
    <property type="evidence" value="ECO:0007669"/>
    <property type="project" value="InterPro"/>
</dbReference>
<feature type="transmembrane region" description="Helical" evidence="9">
    <location>
        <begin position="86"/>
        <end position="114"/>
    </location>
</feature>
<dbReference type="SMART" id="SM00387">
    <property type="entry name" value="HATPase_c"/>
    <property type="match status" value="1"/>
</dbReference>
<dbReference type="GO" id="GO:0046983">
    <property type="term" value="F:protein dimerization activity"/>
    <property type="evidence" value="ECO:0007669"/>
    <property type="project" value="InterPro"/>
</dbReference>
<dbReference type="GO" id="GO:0005524">
    <property type="term" value="F:ATP binding"/>
    <property type="evidence" value="ECO:0007669"/>
    <property type="project" value="UniProtKB-KW"/>
</dbReference>
<dbReference type="SUPFAM" id="SSF55874">
    <property type="entry name" value="ATPase domain of HSP90 chaperone/DNA topoisomerase II/histidine kinase"/>
    <property type="match status" value="1"/>
</dbReference>
<evidence type="ECO:0000256" key="4">
    <source>
        <dbReference type="ARBA" id="ARBA00022679"/>
    </source>
</evidence>
<gene>
    <name evidence="11" type="ORF">FHQ09_00465</name>
</gene>
<feature type="transmembrane region" description="Helical" evidence="9">
    <location>
        <begin position="134"/>
        <end position="152"/>
    </location>
</feature>
<dbReference type="InterPro" id="IPR050482">
    <property type="entry name" value="Sensor_HK_TwoCompSys"/>
</dbReference>
<evidence type="ECO:0000256" key="2">
    <source>
        <dbReference type="ARBA" id="ARBA00012438"/>
    </source>
</evidence>
<dbReference type="PANTHER" id="PTHR24421:SF10">
    <property type="entry name" value="NITRATE_NITRITE SENSOR PROTEIN NARQ"/>
    <property type="match status" value="1"/>
</dbReference>
<reference evidence="11 12" key="1">
    <citation type="submission" date="2019-06" db="EMBL/GenBank/DDBJ databases">
        <authorList>
            <person name="Mardanova A.M."/>
            <person name="Pudova D.S."/>
            <person name="Shagimardanova E.I."/>
            <person name="Gogoleva N.E."/>
            <person name="Lutfullin M.T."/>
            <person name="Hadieva G.F."/>
            <person name="Sharipova M.R."/>
        </authorList>
    </citation>
    <scope>NUCLEOTIDE SEQUENCE [LARGE SCALE GENOMIC DNA]</scope>
    <source>
        <strain evidence="11 12">MG-1</strain>
    </source>
</reference>
<dbReference type="CDD" id="cd16917">
    <property type="entry name" value="HATPase_UhpB-NarQ-NarX-like"/>
    <property type="match status" value="1"/>
</dbReference>
<evidence type="ECO:0000256" key="3">
    <source>
        <dbReference type="ARBA" id="ARBA00022553"/>
    </source>
</evidence>
<dbReference type="PANTHER" id="PTHR24421">
    <property type="entry name" value="NITRATE/NITRITE SENSOR PROTEIN NARX-RELATED"/>
    <property type="match status" value="1"/>
</dbReference>
<sequence>MPWPSALSTRLPPEVRMFTARWARSVLAVAWGGLLCLPLLMASVLPPTSRMAAKVRSWELARHSRGFGLVLADEPTKRRFLLGNGLVAALAIIPTANLLGGFFVVTLGSLFQGFFIGGAVNIGFDMWSISQPTLFVGVLYGAANLIGAVALAEAASWAHGRIDAHFVEVERPFAVYTRISELLTTRRGVVLAIDEERRRIERDLHDGVQQNVVSLSVLIARARRASDPAKSQALLDDALVQSQDLIDEMREVAWRVYPTALDDHGLRTVLERIAGRSPIPLTLVTVPEGRFPPAVESAAYFVVREAVTNVVKHAEASAITVSVVAEPRTALTVTVSDDGVGGADPRGGGLQGLTRRVGALDGNLEVDSLEGAGTTVRTRIPFGTDAQDGSTTKEKRQK</sequence>
<evidence type="ECO:0000256" key="6">
    <source>
        <dbReference type="ARBA" id="ARBA00022777"/>
    </source>
</evidence>
<dbReference type="InterPro" id="IPR011712">
    <property type="entry name" value="Sig_transdc_His_kin_sub3_dim/P"/>
</dbReference>
<protein>
    <recommendedName>
        <fullName evidence="2">histidine kinase</fullName>
        <ecNumber evidence="2">2.7.13.3</ecNumber>
    </recommendedName>
</protein>
<keyword evidence="9" id="KW-0812">Transmembrane</keyword>
<dbReference type="Pfam" id="PF07730">
    <property type="entry name" value="HisKA_3"/>
    <property type="match status" value="1"/>
</dbReference>
<keyword evidence="9" id="KW-0472">Membrane</keyword>
<feature type="transmembrane region" description="Helical" evidence="9">
    <location>
        <begin position="22"/>
        <end position="45"/>
    </location>
</feature>
<evidence type="ECO:0000259" key="10">
    <source>
        <dbReference type="SMART" id="SM00387"/>
    </source>
</evidence>
<keyword evidence="8" id="KW-0902">Two-component regulatory system</keyword>
<evidence type="ECO:0000256" key="5">
    <source>
        <dbReference type="ARBA" id="ARBA00022741"/>
    </source>
</evidence>
<dbReference type="GO" id="GO:0016020">
    <property type="term" value="C:membrane"/>
    <property type="evidence" value="ECO:0007669"/>
    <property type="project" value="InterPro"/>
</dbReference>
<dbReference type="RefSeq" id="WP_139466878.1">
    <property type="nucleotide sequence ID" value="NZ_BMJG01000001.1"/>
</dbReference>
<dbReference type="EC" id="2.7.13.3" evidence="2"/>
<dbReference type="InterPro" id="IPR036890">
    <property type="entry name" value="HATPase_C_sf"/>
</dbReference>
<keyword evidence="9" id="KW-1133">Transmembrane helix</keyword>
<organism evidence="11 12">
    <name type="scientific">Brevibacterium sediminis</name>
    <dbReference type="NCBI Taxonomy" id="1857024"/>
    <lineage>
        <taxon>Bacteria</taxon>
        <taxon>Bacillati</taxon>
        <taxon>Actinomycetota</taxon>
        <taxon>Actinomycetes</taxon>
        <taxon>Micrococcales</taxon>
        <taxon>Brevibacteriaceae</taxon>
        <taxon>Brevibacterium</taxon>
    </lineage>
</organism>
<evidence type="ECO:0000256" key="7">
    <source>
        <dbReference type="ARBA" id="ARBA00022840"/>
    </source>
</evidence>
<keyword evidence="7" id="KW-0067">ATP-binding</keyword>
<evidence type="ECO:0000313" key="11">
    <source>
        <dbReference type="EMBL" id="TNM57811.1"/>
    </source>
</evidence>
<evidence type="ECO:0000256" key="8">
    <source>
        <dbReference type="ARBA" id="ARBA00023012"/>
    </source>
</evidence>
<proteinExistence type="predicted"/>
<evidence type="ECO:0000256" key="9">
    <source>
        <dbReference type="SAM" id="Phobius"/>
    </source>
</evidence>
<dbReference type="EMBL" id="VDMQ01000001">
    <property type="protein sequence ID" value="TNM57811.1"/>
    <property type="molecule type" value="Genomic_DNA"/>
</dbReference>
<feature type="domain" description="Histidine kinase/HSP90-like ATPase" evidence="10">
    <location>
        <begin position="294"/>
        <end position="384"/>
    </location>
</feature>
<dbReference type="Proteomes" id="UP000314223">
    <property type="component" value="Unassembled WGS sequence"/>
</dbReference>
<dbReference type="Gene3D" id="3.30.565.10">
    <property type="entry name" value="Histidine kinase-like ATPase, C-terminal domain"/>
    <property type="match status" value="1"/>
</dbReference>
<keyword evidence="3" id="KW-0597">Phosphoprotein</keyword>
<keyword evidence="6 11" id="KW-0418">Kinase</keyword>
<evidence type="ECO:0000256" key="1">
    <source>
        <dbReference type="ARBA" id="ARBA00000085"/>
    </source>
</evidence>
<evidence type="ECO:0000313" key="12">
    <source>
        <dbReference type="Proteomes" id="UP000314223"/>
    </source>
</evidence>
<dbReference type="AlphaFoldDB" id="A0A5C4X610"/>
<dbReference type="InterPro" id="IPR003594">
    <property type="entry name" value="HATPase_dom"/>
</dbReference>
<keyword evidence="4" id="KW-0808">Transferase</keyword>
<comment type="catalytic activity">
    <reaction evidence="1">
        <text>ATP + protein L-histidine = ADP + protein N-phospho-L-histidine.</text>
        <dbReference type="EC" id="2.7.13.3"/>
    </reaction>
</comment>
<accession>A0A5C4X610</accession>
<name>A0A5C4X610_9MICO</name>